<dbReference type="PANTHER" id="PTHR24421">
    <property type="entry name" value="NITRATE/NITRITE SENSOR PROTEIN NARX-RELATED"/>
    <property type="match status" value="1"/>
</dbReference>
<dbReference type="GO" id="GO:0000155">
    <property type="term" value="F:phosphorelay sensor kinase activity"/>
    <property type="evidence" value="ECO:0007669"/>
    <property type="project" value="InterPro"/>
</dbReference>
<dbReference type="GO" id="GO:0016020">
    <property type="term" value="C:membrane"/>
    <property type="evidence" value="ECO:0007669"/>
    <property type="project" value="InterPro"/>
</dbReference>
<keyword evidence="5" id="KW-0547">Nucleotide-binding</keyword>
<protein>
    <recommendedName>
        <fullName evidence="2">histidine kinase</fullName>
        <ecNumber evidence="2">2.7.13.3</ecNumber>
    </recommendedName>
</protein>
<keyword evidence="3" id="KW-0597">Phosphoprotein</keyword>
<dbReference type="Proteomes" id="UP000272400">
    <property type="component" value="Unassembled WGS sequence"/>
</dbReference>
<gene>
    <name evidence="12" type="ORF">EDD29_7711</name>
</gene>
<dbReference type="Gene3D" id="3.30.565.10">
    <property type="entry name" value="Histidine kinase-like ATPase, C-terminal domain"/>
    <property type="match status" value="1"/>
</dbReference>
<evidence type="ECO:0000256" key="3">
    <source>
        <dbReference type="ARBA" id="ARBA00022553"/>
    </source>
</evidence>
<dbReference type="SUPFAM" id="SSF55874">
    <property type="entry name" value="ATPase domain of HSP90 chaperone/DNA topoisomerase II/histidine kinase"/>
    <property type="match status" value="1"/>
</dbReference>
<evidence type="ECO:0000256" key="5">
    <source>
        <dbReference type="ARBA" id="ARBA00022741"/>
    </source>
</evidence>
<evidence type="ECO:0000256" key="2">
    <source>
        <dbReference type="ARBA" id="ARBA00012438"/>
    </source>
</evidence>
<evidence type="ECO:0000313" key="13">
    <source>
        <dbReference type="Proteomes" id="UP000272400"/>
    </source>
</evidence>
<keyword evidence="6 12" id="KW-0418">Kinase</keyword>
<feature type="transmembrane region" description="Helical" evidence="9">
    <location>
        <begin position="211"/>
        <end position="228"/>
    </location>
</feature>
<dbReference type="GO" id="GO:0005524">
    <property type="term" value="F:ATP binding"/>
    <property type="evidence" value="ECO:0007669"/>
    <property type="project" value="UniProtKB-KW"/>
</dbReference>
<dbReference type="Pfam" id="PF02518">
    <property type="entry name" value="HATPase_c"/>
    <property type="match status" value="1"/>
</dbReference>
<keyword evidence="9" id="KW-0812">Transmembrane</keyword>
<name>A0A3N1DA66_9ACTN</name>
<dbReference type="InterPro" id="IPR050482">
    <property type="entry name" value="Sensor_HK_TwoCompSys"/>
</dbReference>
<evidence type="ECO:0000259" key="11">
    <source>
        <dbReference type="Pfam" id="PF07730"/>
    </source>
</evidence>
<keyword evidence="9" id="KW-1133">Transmembrane helix</keyword>
<accession>A0A3N1DA66</accession>
<evidence type="ECO:0000256" key="1">
    <source>
        <dbReference type="ARBA" id="ARBA00000085"/>
    </source>
</evidence>
<evidence type="ECO:0000256" key="7">
    <source>
        <dbReference type="ARBA" id="ARBA00022840"/>
    </source>
</evidence>
<dbReference type="InterPro" id="IPR036890">
    <property type="entry name" value="HATPase_C_sf"/>
</dbReference>
<feature type="transmembrane region" description="Helical" evidence="9">
    <location>
        <begin position="92"/>
        <end position="112"/>
    </location>
</feature>
<dbReference type="Pfam" id="PF07730">
    <property type="entry name" value="HisKA_3"/>
    <property type="match status" value="1"/>
</dbReference>
<keyword evidence="7" id="KW-0067">ATP-binding</keyword>
<keyword evidence="9" id="KW-0472">Membrane</keyword>
<keyword evidence="4" id="KW-0808">Transferase</keyword>
<evidence type="ECO:0000256" key="9">
    <source>
        <dbReference type="SAM" id="Phobius"/>
    </source>
</evidence>
<evidence type="ECO:0000313" key="12">
    <source>
        <dbReference type="EMBL" id="ROO89998.1"/>
    </source>
</evidence>
<evidence type="ECO:0000256" key="8">
    <source>
        <dbReference type="ARBA" id="ARBA00023012"/>
    </source>
</evidence>
<organism evidence="12 13">
    <name type="scientific">Actinocorallia herbida</name>
    <dbReference type="NCBI Taxonomy" id="58109"/>
    <lineage>
        <taxon>Bacteria</taxon>
        <taxon>Bacillati</taxon>
        <taxon>Actinomycetota</taxon>
        <taxon>Actinomycetes</taxon>
        <taxon>Streptosporangiales</taxon>
        <taxon>Thermomonosporaceae</taxon>
        <taxon>Actinocorallia</taxon>
    </lineage>
</organism>
<keyword evidence="8" id="KW-0902">Two-component regulatory system</keyword>
<evidence type="ECO:0000256" key="6">
    <source>
        <dbReference type="ARBA" id="ARBA00022777"/>
    </source>
</evidence>
<comment type="caution">
    <text evidence="12">The sequence shown here is derived from an EMBL/GenBank/DDBJ whole genome shotgun (WGS) entry which is preliminary data.</text>
</comment>
<feature type="domain" description="Histidine kinase/HSP90-like ATPase" evidence="10">
    <location>
        <begin position="376"/>
        <end position="471"/>
    </location>
</feature>
<dbReference type="AlphaFoldDB" id="A0A3N1DA66"/>
<dbReference type="EC" id="2.7.13.3" evidence="2"/>
<feature type="transmembrane region" description="Helical" evidence="9">
    <location>
        <begin position="146"/>
        <end position="179"/>
    </location>
</feature>
<feature type="transmembrane region" description="Helical" evidence="9">
    <location>
        <begin position="186"/>
        <end position="205"/>
    </location>
</feature>
<feature type="domain" description="Signal transduction histidine kinase subgroup 3 dimerisation and phosphoacceptor" evidence="11">
    <location>
        <begin position="264"/>
        <end position="329"/>
    </location>
</feature>
<reference evidence="12 13" key="1">
    <citation type="submission" date="2018-11" db="EMBL/GenBank/DDBJ databases">
        <title>Sequencing the genomes of 1000 actinobacteria strains.</title>
        <authorList>
            <person name="Klenk H.-P."/>
        </authorList>
    </citation>
    <scope>NUCLEOTIDE SEQUENCE [LARGE SCALE GENOMIC DNA]</scope>
    <source>
        <strain evidence="12 13">DSM 44254</strain>
    </source>
</reference>
<evidence type="ECO:0000259" key="10">
    <source>
        <dbReference type="Pfam" id="PF02518"/>
    </source>
</evidence>
<dbReference type="GO" id="GO:0046983">
    <property type="term" value="F:protein dimerization activity"/>
    <property type="evidence" value="ECO:0007669"/>
    <property type="project" value="InterPro"/>
</dbReference>
<dbReference type="EMBL" id="RJKE01000001">
    <property type="protein sequence ID" value="ROO89998.1"/>
    <property type="molecule type" value="Genomic_DNA"/>
</dbReference>
<sequence>MSSEKTLGTGAAEHLWRLSGRGVAAVGQLLLWVLEGIGRLLKPLLDKALAKIHGRPQPAVPLPSFGPYGTMIAPQAAQPAPTPRWMASWQRFFSSWVYAPVTGLLFTLAAVYEAGTNTDDLFSVQGAFAVAAALPLVWRREVPKPAAALVLGAAAASLLSGQAFLVTTMAAALWMLYLLAQTLPRASAGVLAVTSLTVVGVVYLAGDGLDAIPWPAAVAAVIGAIGLGDARRTVQTTAAEAREQRTETLQALGDAQRDQAVMRERARIARELHDVVAHSVSMIAVQAETAPYTMPSLTDEAKEGYAEIAHTAREALVEMRRLLGVLRSDAPADGEVTPQPRLDRIGDLLDQHRGAGGAAALSVRGTEHPLSATLELSAYRIVQEALTNVRRHAPGAPVQIDLTYHPDRLAVRVHNAAAGPAQTRVDGFPLPAAGGHGLIGMRERATMLGGDFRAGPAADGGFDVSADLPFRT</sequence>
<dbReference type="Gene3D" id="1.20.5.1930">
    <property type="match status" value="1"/>
</dbReference>
<dbReference type="OrthoDB" id="3288457at2"/>
<dbReference type="RefSeq" id="WP_123669011.1">
    <property type="nucleotide sequence ID" value="NZ_RJKE01000001.1"/>
</dbReference>
<dbReference type="InterPro" id="IPR003594">
    <property type="entry name" value="HATPase_dom"/>
</dbReference>
<keyword evidence="13" id="KW-1185">Reference proteome</keyword>
<proteinExistence type="predicted"/>
<evidence type="ECO:0000256" key="4">
    <source>
        <dbReference type="ARBA" id="ARBA00022679"/>
    </source>
</evidence>
<dbReference type="CDD" id="cd16917">
    <property type="entry name" value="HATPase_UhpB-NarQ-NarX-like"/>
    <property type="match status" value="1"/>
</dbReference>
<dbReference type="InterPro" id="IPR011712">
    <property type="entry name" value="Sig_transdc_His_kin_sub3_dim/P"/>
</dbReference>
<comment type="catalytic activity">
    <reaction evidence="1">
        <text>ATP + protein L-histidine = ADP + protein N-phospho-L-histidine.</text>
        <dbReference type="EC" id="2.7.13.3"/>
    </reaction>
</comment>
<dbReference type="PANTHER" id="PTHR24421:SF10">
    <property type="entry name" value="NITRATE_NITRITE SENSOR PROTEIN NARQ"/>
    <property type="match status" value="1"/>
</dbReference>